<accession>A0A1H2LHK5</accession>
<evidence type="ECO:0000256" key="8">
    <source>
        <dbReference type="SAM" id="SignalP"/>
    </source>
</evidence>
<dbReference type="PIRSF" id="PIRSF002854">
    <property type="entry name" value="MetQ"/>
    <property type="match status" value="1"/>
</dbReference>
<dbReference type="STRING" id="131112.SAMN04489737_1227"/>
<evidence type="ECO:0000313" key="9">
    <source>
        <dbReference type="EMBL" id="SDU80517.1"/>
    </source>
</evidence>
<evidence type="ECO:0000256" key="5">
    <source>
        <dbReference type="ARBA" id="ARBA00023288"/>
    </source>
</evidence>
<dbReference type="Pfam" id="PF03180">
    <property type="entry name" value="Lipoprotein_9"/>
    <property type="match status" value="1"/>
</dbReference>
<dbReference type="OrthoDB" id="9812878at2"/>
<name>A0A1H2LHK5_9ACTO</name>
<comment type="similarity">
    <text evidence="6">Belongs to the nlpA lipoprotein family.</text>
</comment>
<evidence type="ECO:0000256" key="1">
    <source>
        <dbReference type="ARBA" id="ARBA00004635"/>
    </source>
</evidence>
<evidence type="ECO:0000256" key="6">
    <source>
        <dbReference type="PIRNR" id="PIRNR002854"/>
    </source>
</evidence>
<reference evidence="10" key="1">
    <citation type="submission" date="2016-10" db="EMBL/GenBank/DDBJ databases">
        <authorList>
            <person name="Varghese N."/>
            <person name="Submissions S."/>
        </authorList>
    </citation>
    <scope>NUCLEOTIDE SEQUENCE [LARGE SCALE GENOMIC DNA]</scope>
    <source>
        <strain evidence="10">DSM 10002</strain>
    </source>
</reference>
<dbReference type="RefSeq" id="WP_091281098.1">
    <property type="nucleotide sequence ID" value="NZ_JABAPH010000014.1"/>
</dbReference>
<dbReference type="Proteomes" id="UP000214355">
    <property type="component" value="Chromosome I"/>
</dbReference>
<feature type="lipid moiety-binding region" description="S-diacylglycerol cysteine" evidence="7">
    <location>
        <position position="20"/>
    </location>
</feature>
<sequence length="275" mass="30069">MKLLKIVSLTCATLLALTSCATGSDNQSSSSDDNGKTVVKVGASPVPHADILKFVNENLASAEGIEIDIKEYTDYIQPNVALDEDELDANFFQHLPYFDTEVSEKGYAFEHGKGIQIEPYAVFSEKITDLKELADKATILVNNDPSNQARALKLLEKLGLFELKNRDNPTIHDLAKNPHNYTLIEADPAIIPVQLPDVDIAVINGNFALDHGLNPATDAIAIESGEDNPYANILAWKKDSAKAEAIAKLEKLLHDPKVADFIRESYPNGEIVPAF</sequence>
<gene>
    <name evidence="9" type="ORF">SAMN04489737_1227</name>
</gene>
<dbReference type="PROSITE" id="PS51257">
    <property type="entry name" value="PROKAR_LIPOPROTEIN"/>
    <property type="match status" value="1"/>
</dbReference>
<dbReference type="PANTHER" id="PTHR30429">
    <property type="entry name" value="D-METHIONINE-BINDING LIPOPROTEIN METQ"/>
    <property type="match status" value="1"/>
</dbReference>
<proteinExistence type="inferred from homology"/>
<evidence type="ECO:0000256" key="3">
    <source>
        <dbReference type="ARBA" id="ARBA00023136"/>
    </source>
</evidence>
<dbReference type="AlphaFoldDB" id="A0A1H2LHK5"/>
<organism evidence="9 10">
    <name type="scientific">Arcanobacterium phocae</name>
    <dbReference type="NCBI Taxonomy" id="131112"/>
    <lineage>
        <taxon>Bacteria</taxon>
        <taxon>Bacillati</taxon>
        <taxon>Actinomycetota</taxon>
        <taxon>Actinomycetes</taxon>
        <taxon>Actinomycetales</taxon>
        <taxon>Actinomycetaceae</taxon>
        <taxon>Arcanobacterium</taxon>
    </lineage>
</organism>
<keyword evidence="10" id="KW-1185">Reference proteome</keyword>
<dbReference type="GeneID" id="65344961"/>
<keyword evidence="5 6" id="KW-0449">Lipoprotein</keyword>
<dbReference type="PANTHER" id="PTHR30429:SF0">
    <property type="entry name" value="METHIONINE-BINDING LIPOPROTEIN METQ"/>
    <property type="match status" value="1"/>
</dbReference>
<keyword evidence="2 8" id="KW-0732">Signal</keyword>
<dbReference type="SUPFAM" id="SSF53850">
    <property type="entry name" value="Periplasmic binding protein-like II"/>
    <property type="match status" value="1"/>
</dbReference>
<dbReference type="GO" id="GO:0016020">
    <property type="term" value="C:membrane"/>
    <property type="evidence" value="ECO:0007669"/>
    <property type="project" value="UniProtKB-SubCell"/>
</dbReference>
<keyword evidence="3" id="KW-0472">Membrane</keyword>
<keyword evidence="4" id="KW-0564">Palmitate</keyword>
<dbReference type="EMBL" id="LT629804">
    <property type="protein sequence ID" value="SDU80517.1"/>
    <property type="molecule type" value="Genomic_DNA"/>
</dbReference>
<feature type="signal peptide" evidence="8">
    <location>
        <begin position="1"/>
        <end position="21"/>
    </location>
</feature>
<feature type="chain" id="PRO_5038815383" description="Lipoprotein" evidence="8">
    <location>
        <begin position="22"/>
        <end position="275"/>
    </location>
</feature>
<evidence type="ECO:0000313" key="10">
    <source>
        <dbReference type="Proteomes" id="UP000214355"/>
    </source>
</evidence>
<evidence type="ECO:0000256" key="2">
    <source>
        <dbReference type="ARBA" id="ARBA00022729"/>
    </source>
</evidence>
<comment type="subcellular location">
    <subcellularLocation>
        <location evidence="1">Membrane</location>
        <topology evidence="1">Lipid-anchor</topology>
    </subcellularLocation>
</comment>
<evidence type="ECO:0000256" key="4">
    <source>
        <dbReference type="ARBA" id="ARBA00023139"/>
    </source>
</evidence>
<protein>
    <recommendedName>
        <fullName evidence="6">Lipoprotein</fullName>
    </recommendedName>
</protein>
<dbReference type="Gene3D" id="3.40.190.10">
    <property type="entry name" value="Periplasmic binding protein-like II"/>
    <property type="match status" value="2"/>
</dbReference>
<dbReference type="InterPro" id="IPR004872">
    <property type="entry name" value="Lipoprotein_NlpA"/>
</dbReference>
<evidence type="ECO:0000256" key="7">
    <source>
        <dbReference type="PIRSR" id="PIRSR002854-1"/>
    </source>
</evidence>